<evidence type="ECO:0000313" key="2">
    <source>
        <dbReference type="Proteomes" id="UP000236291"/>
    </source>
</evidence>
<dbReference type="Proteomes" id="UP000236291">
    <property type="component" value="Unassembled WGS sequence"/>
</dbReference>
<dbReference type="EMBL" id="ASHM01229449">
    <property type="protein sequence ID" value="PNX68507.1"/>
    <property type="molecule type" value="Genomic_DNA"/>
</dbReference>
<name>A0A2K3KQE1_TRIPR</name>
<gene>
    <name evidence="1" type="ORF">L195_g064011</name>
</gene>
<reference evidence="1 2" key="2">
    <citation type="journal article" date="2017" name="Front. Plant Sci.">
        <title>Gene Classification and Mining of Molecular Markers Useful in Red Clover (Trifolium pratense) Breeding.</title>
        <authorList>
            <person name="Istvanek J."/>
            <person name="Dluhosova J."/>
            <person name="Dluhos P."/>
            <person name="Patkova L."/>
            <person name="Nedelnik J."/>
            <person name="Repkova J."/>
        </authorList>
    </citation>
    <scope>NUCLEOTIDE SEQUENCE [LARGE SCALE GENOMIC DNA]</scope>
    <source>
        <strain evidence="2">cv. Tatra</strain>
        <tissue evidence="1">Young leaves</tissue>
    </source>
</reference>
<organism evidence="1 2">
    <name type="scientific">Trifolium pratense</name>
    <name type="common">Red clover</name>
    <dbReference type="NCBI Taxonomy" id="57577"/>
    <lineage>
        <taxon>Eukaryota</taxon>
        <taxon>Viridiplantae</taxon>
        <taxon>Streptophyta</taxon>
        <taxon>Embryophyta</taxon>
        <taxon>Tracheophyta</taxon>
        <taxon>Spermatophyta</taxon>
        <taxon>Magnoliopsida</taxon>
        <taxon>eudicotyledons</taxon>
        <taxon>Gunneridae</taxon>
        <taxon>Pentapetalae</taxon>
        <taxon>rosids</taxon>
        <taxon>fabids</taxon>
        <taxon>Fabales</taxon>
        <taxon>Fabaceae</taxon>
        <taxon>Papilionoideae</taxon>
        <taxon>50 kb inversion clade</taxon>
        <taxon>NPAAA clade</taxon>
        <taxon>Hologalegina</taxon>
        <taxon>IRL clade</taxon>
        <taxon>Trifolieae</taxon>
        <taxon>Trifolium</taxon>
    </lineage>
</organism>
<proteinExistence type="predicted"/>
<reference evidence="1 2" key="1">
    <citation type="journal article" date="2014" name="Am. J. Bot.">
        <title>Genome assembly and annotation for red clover (Trifolium pratense; Fabaceae).</title>
        <authorList>
            <person name="Istvanek J."/>
            <person name="Jaros M."/>
            <person name="Krenek A."/>
            <person name="Repkova J."/>
        </authorList>
    </citation>
    <scope>NUCLEOTIDE SEQUENCE [LARGE SCALE GENOMIC DNA]</scope>
    <source>
        <strain evidence="2">cv. Tatra</strain>
        <tissue evidence="1">Young leaves</tissue>
    </source>
</reference>
<sequence length="62" mass="7171">MNQALDANCWRSRSKDCLVQNLYQSSEDAKFRGYVASDSEVLQSLDCRHRHARSRHRTQASS</sequence>
<protein>
    <submittedName>
        <fullName evidence="1">Uncharacterized protein</fullName>
    </submittedName>
</protein>
<accession>A0A2K3KQE1</accession>
<evidence type="ECO:0000313" key="1">
    <source>
        <dbReference type="EMBL" id="PNX68507.1"/>
    </source>
</evidence>
<comment type="caution">
    <text evidence="1">The sequence shown here is derived from an EMBL/GenBank/DDBJ whole genome shotgun (WGS) entry which is preliminary data.</text>
</comment>
<dbReference type="AlphaFoldDB" id="A0A2K3KQE1"/>